<organism evidence="15 16">
    <name type="scientific">Crinalium epipsammum PCC 9333</name>
    <dbReference type="NCBI Taxonomy" id="1173022"/>
    <lineage>
        <taxon>Bacteria</taxon>
        <taxon>Bacillati</taxon>
        <taxon>Cyanobacteriota</taxon>
        <taxon>Cyanophyceae</taxon>
        <taxon>Gomontiellales</taxon>
        <taxon>Gomontiellaceae</taxon>
        <taxon>Crinalium</taxon>
    </lineage>
</organism>
<keyword evidence="7" id="KW-0378">Hydrolase</keyword>
<dbReference type="Pfam" id="PF13558">
    <property type="entry name" value="SbcC_Walker_B"/>
    <property type="match status" value="1"/>
</dbReference>
<keyword evidence="6" id="KW-0227">DNA damage</keyword>
<dbReference type="GO" id="GO:0004527">
    <property type="term" value="F:exonuclease activity"/>
    <property type="evidence" value="ECO:0007669"/>
    <property type="project" value="UniProtKB-KW"/>
</dbReference>
<evidence type="ECO:0000256" key="2">
    <source>
        <dbReference type="ARBA" id="ARBA00011322"/>
    </source>
</evidence>
<evidence type="ECO:0000256" key="7">
    <source>
        <dbReference type="ARBA" id="ARBA00022801"/>
    </source>
</evidence>
<evidence type="ECO:0000313" key="15">
    <source>
        <dbReference type="EMBL" id="AFZ14481.1"/>
    </source>
</evidence>
<dbReference type="KEGG" id="cep:Cri9333_3668"/>
<keyword evidence="15" id="KW-0269">Exonuclease</keyword>
<proteinExistence type="inferred from homology"/>
<evidence type="ECO:0000256" key="5">
    <source>
        <dbReference type="ARBA" id="ARBA00022741"/>
    </source>
</evidence>
<evidence type="ECO:0000256" key="8">
    <source>
        <dbReference type="ARBA" id="ARBA00022833"/>
    </source>
</evidence>
<sequence length="1014" mass="117265">MIPIQLTLKNFFSYREASLDFRGLHTACICGANGAGKSSLLEAITWAIWGESRAATEDDVINAGALEVRVDFVFQYNQQTYRVIRTRQKGGSGSLEFQIETSNNNFRSLTEKGVRATQQLITGHLKLDYDTFINSAYLRQGRADEFMLRRPNERKQILADLLKLDQYEVLAEQAKDSSRQFKAKAEQLDLSLQSIQTQLQQKEAIALQQSEIETQLQQLQQVQEIDRQQLQQLQSLQHQRQTWQQQLTWQRQQYQNLTQDCDRLQQDIATNQRQQQQLESLIAQESQITTGYTEYLNLQATEEALAGKFQAYQDAQQQKQQLQQQLTEKINEINLQIRQKQAKLEALSQQEAEIQETLNKSAEITTALEQLQRSRTRLAQLDKLQLNVSPLLQRRANLQTEINRAQARLTAKLEEINSSVSQLYNQSVRQPQLQSRVVQVDTQIEQLEKKRVYQQRVQEKGQERRNLQERLQENQHTYERQIAELTQKLEMLKTPDASCPLCDRSLDEHHWNHVVEKTQTQQQEAQQQYWVIREQLAECERQREELRQEYRQLSQELAVYESLREQRGELAAQLQASSEVQVRLQQITVEKELLERSLTIGNYAVDLQDELQELDEYLQELQYDEKTHALARGEAERWRWAEIKQAQLKDAVRRQGLLDAQKPELLGKIASLETALIELQTNSELAQKLADVQQGIAELNYERSHHNIILASLRQAQSWQFRYQELNQAKQQYPEVGDRITLLNQSLQERLTNQQGINHQIEAMVNQLAEMADPTGEIRSLEQQIQQRRQQLDSYIANLGRLQHQKSQIETLQTQYELQQEQLQEFKRQFRIYDELSKAFGKNGIQALMIENVLPQLEAETNNILSRLSGNQLHVQFVTQKAGKSTRSRSAKASVKNAKLIDTLDILIADASGTRPYETYSGGEAFRINFAIRLALARMLAQRSGTALQLLIVDEGFGTQDQEGCDRLIAAINAIASDFACILTVTHMPQFKEAFQTRIEVRKTNNGSQLSLLT</sequence>
<dbReference type="SUPFAM" id="SSF52540">
    <property type="entry name" value="P-loop containing nucleoside triphosphate hydrolases"/>
    <property type="match status" value="3"/>
</dbReference>
<keyword evidence="10 13" id="KW-0175">Coiled coil</keyword>
<evidence type="ECO:0000256" key="3">
    <source>
        <dbReference type="ARBA" id="ARBA00013368"/>
    </source>
</evidence>
<feature type="binding site" evidence="12">
    <location>
        <position position="502"/>
    </location>
    <ligand>
        <name>Zn(2+)</name>
        <dbReference type="ChEBI" id="CHEBI:29105"/>
    </ligand>
</feature>
<keyword evidence="11" id="KW-0234">DNA repair</keyword>
<dbReference type="Pfam" id="PF04423">
    <property type="entry name" value="Rad50_zn_hook"/>
    <property type="match status" value="1"/>
</dbReference>
<dbReference type="eggNOG" id="COG0419">
    <property type="taxonomic scope" value="Bacteria"/>
</dbReference>
<comment type="similarity">
    <text evidence="1">Belongs to the SMC family. SbcC subfamily.</text>
</comment>
<dbReference type="PANTHER" id="PTHR32114:SF2">
    <property type="entry name" value="ABC TRANSPORTER ABCH.3"/>
    <property type="match status" value="1"/>
</dbReference>
<dbReference type="AlphaFoldDB" id="K9W2N0"/>
<dbReference type="RefSeq" id="WP_015204584.1">
    <property type="nucleotide sequence ID" value="NC_019753.1"/>
</dbReference>
<dbReference type="Proteomes" id="UP000010472">
    <property type="component" value="Chromosome"/>
</dbReference>
<dbReference type="Gene3D" id="1.10.287.510">
    <property type="entry name" value="Helix hairpin bin"/>
    <property type="match status" value="1"/>
</dbReference>
<feature type="coiled-coil region" evidence="13">
    <location>
        <begin position="450"/>
        <end position="488"/>
    </location>
</feature>
<dbReference type="STRING" id="1173022.Cri9333_3668"/>
<accession>K9W2N0</accession>
<evidence type="ECO:0000256" key="6">
    <source>
        <dbReference type="ARBA" id="ARBA00022763"/>
    </source>
</evidence>
<feature type="binding site" evidence="12">
    <location>
        <position position="499"/>
    </location>
    <ligand>
        <name>Zn(2+)</name>
        <dbReference type="ChEBI" id="CHEBI:29105"/>
    </ligand>
</feature>
<evidence type="ECO:0000256" key="4">
    <source>
        <dbReference type="ARBA" id="ARBA00022723"/>
    </source>
</evidence>
<dbReference type="GO" id="GO:0005524">
    <property type="term" value="F:ATP binding"/>
    <property type="evidence" value="ECO:0007669"/>
    <property type="project" value="UniProtKB-KW"/>
</dbReference>
<comment type="subunit">
    <text evidence="2">Heterodimer of SbcC and SbcD.</text>
</comment>
<feature type="domain" description="Zinc-hook" evidence="14">
    <location>
        <begin position="447"/>
        <end position="558"/>
    </location>
</feature>
<keyword evidence="4 12" id="KW-0479">Metal-binding</keyword>
<feature type="coiled-coil region" evidence="13">
    <location>
        <begin position="522"/>
        <end position="563"/>
    </location>
</feature>
<evidence type="ECO:0000256" key="11">
    <source>
        <dbReference type="ARBA" id="ARBA00023204"/>
    </source>
</evidence>
<keyword evidence="16" id="KW-1185">Reference proteome</keyword>
<dbReference type="InterPro" id="IPR013134">
    <property type="entry name" value="Zn_hook_RAD50"/>
</dbReference>
<dbReference type="PROSITE" id="PS51131">
    <property type="entry name" value="ZN_HOOK"/>
    <property type="match status" value="1"/>
</dbReference>
<feature type="coiled-coil region" evidence="13">
    <location>
        <begin position="778"/>
        <end position="829"/>
    </location>
</feature>
<keyword evidence="8 12" id="KW-0862">Zinc</keyword>
<dbReference type="GO" id="GO:0016887">
    <property type="term" value="F:ATP hydrolysis activity"/>
    <property type="evidence" value="ECO:0007669"/>
    <property type="project" value="InterPro"/>
</dbReference>
<gene>
    <name evidence="15" type="ORF">Cri9333_3668</name>
</gene>
<dbReference type="PATRIC" id="fig|1173022.3.peg.3946"/>
<evidence type="ECO:0000256" key="13">
    <source>
        <dbReference type="SAM" id="Coils"/>
    </source>
</evidence>
<dbReference type="InterPro" id="IPR038729">
    <property type="entry name" value="Rad50/SbcC_AAA"/>
</dbReference>
<dbReference type="NCBIfam" id="TIGR00618">
    <property type="entry name" value="sbcc"/>
    <property type="match status" value="1"/>
</dbReference>
<dbReference type="GO" id="GO:0046872">
    <property type="term" value="F:metal ion binding"/>
    <property type="evidence" value="ECO:0007669"/>
    <property type="project" value="UniProtKB-UniRule"/>
</dbReference>
<dbReference type="GO" id="GO:0006302">
    <property type="term" value="P:double-strand break repair"/>
    <property type="evidence" value="ECO:0007669"/>
    <property type="project" value="InterPro"/>
</dbReference>
<evidence type="ECO:0000313" key="16">
    <source>
        <dbReference type="Proteomes" id="UP000010472"/>
    </source>
</evidence>
<keyword evidence="15" id="KW-0540">Nuclease</keyword>
<evidence type="ECO:0000256" key="10">
    <source>
        <dbReference type="ARBA" id="ARBA00023054"/>
    </source>
</evidence>
<dbReference type="SUPFAM" id="SSF75712">
    <property type="entry name" value="Rad50 coiled-coil Zn hook"/>
    <property type="match status" value="1"/>
</dbReference>
<evidence type="ECO:0000256" key="1">
    <source>
        <dbReference type="ARBA" id="ARBA00006930"/>
    </source>
</evidence>
<dbReference type="InterPro" id="IPR004592">
    <property type="entry name" value="SbcC_gammaproteobac_type"/>
</dbReference>
<dbReference type="HOGENOM" id="CLU_004785_0_2_3"/>
<protein>
    <recommendedName>
        <fullName evidence="3">Nuclease SbcCD subunit C</fullName>
    </recommendedName>
</protein>
<reference evidence="15 16" key="1">
    <citation type="submission" date="2012-06" db="EMBL/GenBank/DDBJ databases">
        <title>Finished chromosome of genome of Crinalium epipsammum PCC 9333.</title>
        <authorList>
            <consortium name="US DOE Joint Genome Institute"/>
            <person name="Gugger M."/>
            <person name="Coursin T."/>
            <person name="Rippka R."/>
            <person name="Tandeau De Marsac N."/>
            <person name="Huntemann M."/>
            <person name="Wei C.-L."/>
            <person name="Han J."/>
            <person name="Detter J.C."/>
            <person name="Han C."/>
            <person name="Tapia R."/>
            <person name="Davenport K."/>
            <person name="Daligault H."/>
            <person name="Erkkila T."/>
            <person name="Gu W."/>
            <person name="Munk A.C.C."/>
            <person name="Teshima H."/>
            <person name="Xu Y."/>
            <person name="Chain P."/>
            <person name="Chen A."/>
            <person name="Krypides N."/>
            <person name="Mavromatis K."/>
            <person name="Markowitz V."/>
            <person name="Szeto E."/>
            <person name="Ivanova N."/>
            <person name="Mikhailova N."/>
            <person name="Ovchinnikova G."/>
            <person name="Pagani I."/>
            <person name="Pati A."/>
            <person name="Goodwin L."/>
            <person name="Peters L."/>
            <person name="Pitluck S."/>
            <person name="Woyke T."/>
            <person name="Kerfeld C."/>
        </authorList>
    </citation>
    <scope>NUCLEOTIDE SEQUENCE [LARGE SCALE GENOMIC DNA]</scope>
    <source>
        <strain evidence="15 16">PCC 9333</strain>
    </source>
</reference>
<dbReference type="Pfam" id="PF13476">
    <property type="entry name" value="AAA_23"/>
    <property type="match status" value="1"/>
</dbReference>
<dbReference type="InterPro" id="IPR027417">
    <property type="entry name" value="P-loop_NTPase"/>
</dbReference>
<feature type="coiled-coil region" evidence="13">
    <location>
        <begin position="164"/>
        <end position="415"/>
    </location>
</feature>
<keyword evidence="5" id="KW-0547">Nucleotide-binding</keyword>
<evidence type="ECO:0000256" key="12">
    <source>
        <dbReference type="PROSITE-ProRule" id="PRU00471"/>
    </source>
</evidence>
<name>K9W2N0_9CYAN</name>
<dbReference type="PANTHER" id="PTHR32114">
    <property type="entry name" value="ABC TRANSPORTER ABCH.3"/>
    <property type="match status" value="1"/>
</dbReference>
<evidence type="ECO:0000259" key="14">
    <source>
        <dbReference type="PROSITE" id="PS51131"/>
    </source>
</evidence>
<dbReference type="EMBL" id="CP003620">
    <property type="protein sequence ID" value="AFZ14481.1"/>
    <property type="molecule type" value="Genomic_DNA"/>
</dbReference>
<dbReference type="OrthoDB" id="9795626at2"/>
<evidence type="ECO:0000256" key="9">
    <source>
        <dbReference type="ARBA" id="ARBA00022840"/>
    </source>
</evidence>
<keyword evidence="9" id="KW-0067">ATP-binding</keyword>
<dbReference type="Gene3D" id="3.40.50.300">
    <property type="entry name" value="P-loop containing nucleotide triphosphate hydrolases"/>
    <property type="match status" value="2"/>
</dbReference>